<dbReference type="InterPro" id="IPR009056">
    <property type="entry name" value="Cyt_c-like_dom"/>
</dbReference>
<keyword evidence="6" id="KW-0812">Transmembrane</keyword>
<dbReference type="PROSITE" id="PS51007">
    <property type="entry name" value="CYTC"/>
    <property type="match status" value="1"/>
</dbReference>
<keyword evidence="2 4" id="KW-0479">Metal-binding</keyword>
<dbReference type="PANTHER" id="PTHR35008:SF4">
    <property type="entry name" value="BLL4482 PROTEIN"/>
    <property type="match status" value="1"/>
</dbReference>
<evidence type="ECO:0000259" key="7">
    <source>
        <dbReference type="PROSITE" id="PS51007"/>
    </source>
</evidence>
<feature type="domain" description="Cytochrome c" evidence="7">
    <location>
        <begin position="87"/>
        <end position="181"/>
    </location>
</feature>
<evidence type="ECO:0000256" key="4">
    <source>
        <dbReference type="PROSITE-ProRule" id="PRU00433"/>
    </source>
</evidence>
<accession>A0A7C1FIU3</accession>
<evidence type="ECO:0000256" key="2">
    <source>
        <dbReference type="ARBA" id="ARBA00022723"/>
    </source>
</evidence>
<reference evidence="8" key="1">
    <citation type="journal article" date="2020" name="mSystems">
        <title>Genome- and Community-Level Interaction Insights into Carbon Utilization and Element Cycling Functions of Hydrothermarchaeota in Hydrothermal Sediment.</title>
        <authorList>
            <person name="Zhou Z."/>
            <person name="Liu Y."/>
            <person name="Xu W."/>
            <person name="Pan J."/>
            <person name="Luo Z.H."/>
            <person name="Li M."/>
        </authorList>
    </citation>
    <scope>NUCLEOTIDE SEQUENCE [LARGE SCALE GENOMIC DNA]</scope>
    <source>
        <strain evidence="8">SpSt-289</strain>
    </source>
</reference>
<evidence type="ECO:0000256" key="3">
    <source>
        <dbReference type="ARBA" id="ARBA00023004"/>
    </source>
</evidence>
<dbReference type="SUPFAM" id="SSF46626">
    <property type="entry name" value="Cytochrome c"/>
    <property type="match status" value="1"/>
</dbReference>
<dbReference type="GO" id="GO:0009055">
    <property type="term" value="F:electron transfer activity"/>
    <property type="evidence" value="ECO:0007669"/>
    <property type="project" value="InterPro"/>
</dbReference>
<evidence type="ECO:0000256" key="6">
    <source>
        <dbReference type="SAM" id="Phobius"/>
    </source>
</evidence>
<feature type="transmembrane region" description="Helical" evidence="6">
    <location>
        <begin position="27"/>
        <end position="53"/>
    </location>
</feature>
<dbReference type="PANTHER" id="PTHR35008">
    <property type="entry name" value="BLL4482 PROTEIN-RELATED"/>
    <property type="match status" value="1"/>
</dbReference>
<dbReference type="GO" id="GO:0020037">
    <property type="term" value="F:heme binding"/>
    <property type="evidence" value="ECO:0007669"/>
    <property type="project" value="InterPro"/>
</dbReference>
<evidence type="ECO:0000313" key="8">
    <source>
        <dbReference type="EMBL" id="HDX33897.1"/>
    </source>
</evidence>
<feature type="region of interest" description="Disordered" evidence="5">
    <location>
        <begin position="1"/>
        <end position="21"/>
    </location>
</feature>
<organism evidence="8">
    <name type="scientific">Caldilinea aerophila</name>
    <dbReference type="NCBI Taxonomy" id="133453"/>
    <lineage>
        <taxon>Bacteria</taxon>
        <taxon>Bacillati</taxon>
        <taxon>Chloroflexota</taxon>
        <taxon>Caldilineae</taxon>
        <taxon>Caldilineales</taxon>
        <taxon>Caldilineaceae</taxon>
        <taxon>Caldilinea</taxon>
    </lineage>
</organism>
<name>A0A7C1FIU3_9CHLR</name>
<protein>
    <submittedName>
        <fullName evidence="8">C-type cytochrome</fullName>
    </submittedName>
</protein>
<dbReference type="InterPro" id="IPR036909">
    <property type="entry name" value="Cyt_c-like_dom_sf"/>
</dbReference>
<dbReference type="Gene3D" id="1.10.760.10">
    <property type="entry name" value="Cytochrome c-like domain"/>
    <property type="match status" value="1"/>
</dbReference>
<dbReference type="Pfam" id="PF13442">
    <property type="entry name" value="Cytochrome_CBB3"/>
    <property type="match status" value="1"/>
</dbReference>
<gene>
    <name evidence="8" type="ORF">ENQ20_20800</name>
</gene>
<keyword evidence="6" id="KW-0472">Membrane</keyword>
<evidence type="ECO:0000256" key="5">
    <source>
        <dbReference type="SAM" id="MobiDB-lite"/>
    </source>
</evidence>
<sequence length="199" mass="22156">MKPKVKLHSKTQNSKTQKRRKDGRTNLLTISFFSITVAVLLVTATFLTFALYFQDNSPAFRDDSSGAGQPVTINGVTVPPPPTLDASVIARGEQLYAQYCAACHGVNLEGAPNWRVRLPDGSLPAPPHDSSGHTWHHPDPLLIAITRDGGDPAFNSRMPAFGDQLTDNEIDAILTFIKSRWGEKERQYQWWITVMNRKN</sequence>
<dbReference type="GO" id="GO:0046872">
    <property type="term" value="F:metal ion binding"/>
    <property type="evidence" value="ECO:0007669"/>
    <property type="project" value="UniProtKB-KW"/>
</dbReference>
<dbReference type="EMBL" id="DSMG01000210">
    <property type="protein sequence ID" value="HDX33897.1"/>
    <property type="molecule type" value="Genomic_DNA"/>
</dbReference>
<keyword evidence="3 4" id="KW-0408">Iron</keyword>
<dbReference type="InterPro" id="IPR051459">
    <property type="entry name" value="Cytochrome_c-type_DH"/>
</dbReference>
<dbReference type="AlphaFoldDB" id="A0A7C1FIU3"/>
<comment type="caution">
    <text evidence="8">The sequence shown here is derived from an EMBL/GenBank/DDBJ whole genome shotgun (WGS) entry which is preliminary data.</text>
</comment>
<keyword evidence="6" id="KW-1133">Transmembrane helix</keyword>
<evidence type="ECO:0000256" key="1">
    <source>
        <dbReference type="ARBA" id="ARBA00022617"/>
    </source>
</evidence>
<keyword evidence="1 4" id="KW-0349">Heme</keyword>
<proteinExistence type="predicted"/>